<accession>U5BSG7</accession>
<dbReference type="Proteomes" id="UP000016843">
    <property type="component" value="Unassembled WGS sequence"/>
</dbReference>
<name>U5BSG7_9BACT</name>
<dbReference type="EMBL" id="AWXR01000098">
    <property type="protein sequence ID" value="ERM80459.1"/>
    <property type="molecule type" value="Genomic_DNA"/>
</dbReference>
<evidence type="ECO:0000313" key="2">
    <source>
        <dbReference type="EMBL" id="ERM80459.1"/>
    </source>
</evidence>
<dbReference type="eggNOG" id="ENOG50341FW">
    <property type="taxonomic scope" value="Bacteria"/>
</dbReference>
<protein>
    <recommendedName>
        <fullName evidence="4">DUF4221 domain-containing protein</fullName>
    </recommendedName>
</protein>
<organism evidence="2 3">
    <name type="scientific">Rhodonellum psychrophilum GCM71 = DSM 17998</name>
    <dbReference type="NCBI Taxonomy" id="1123057"/>
    <lineage>
        <taxon>Bacteria</taxon>
        <taxon>Pseudomonadati</taxon>
        <taxon>Bacteroidota</taxon>
        <taxon>Cytophagia</taxon>
        <taxon>Cytophagales</taxon>
        <taxon>Cytophagaceae</taxon>
        <taxon>Rhodonellum</taxon>
    </lineage>
</organism>
<reference evidence="2 3" key="1">
    <citation type="journal article" date="2013" name="Genome Announc.">
        <title>Draft Genome Sequence of the Psychrophilic and Alkaliphilic Rhodonellum psychrophilum Strain GCM71T.</title>
        <authorList>
            <person name="Hauptmann A.L."/>
            <person name="Glaring M.A."/>
            <person name="Hallin P.F."/>
            <person name="Prieme A."/>
            <person name="Stougaard P."/>
        </authorList>
    </citation>
    <scope>NUCLEOTIDE SEQUENCE [LARGE SCALE GENOMIC DNA]</scope>
    <source>
        <strain evidence="2 3">GCM71</strain>
    </source>
</reference>
<keyword evidence="1" id="KW-0812">Transmembrane</keyword>
<proteinExistence type="predicted"/>
<keyword evidence="1" id="KW-0472">Membrane</keyword>
<evidence type="ECO:0008006" key="4">
    <source>
        <dbReference type="Google" id="ProtNLM"/>
    </source>
</evidence>
<comment type="caution">
    <text evidence="2">The sequence shown here is derived from an EMBL/GenBank/DDBJ whole genome shotgun (WGS) entry which is preliminary data.</text>
</comment>
<gene>
    <name evidence="2" type="ORF">P872_21645</name>
</gene>
<keyword evidence="1" id="KW-1133">Transmembrane helix</keyword>
<feature type="transmembrane region" description="Helical" evidence="1">
    <location>
        <begin position="31"/>
        <end position="49"/>
    </location>
</feature>
<keyword evidence="3" id="KW-1185">Reference proteome</keyword>
<dbReference type="AlphaFoldDB" id="U5BSG7"/>
<evidence type="ECO:0000256" key="1">
    <source>
        <dbReference type="SAM" id="Phobius"/>
    </source>
</evidence>
<sequence length="419" mass="49332">MQNYQKNKILMVDISFSNFQRWIKFHSAARHIFRGLFFLIFLISIPIFFSSCKNTDRIDEIKKGYFFELVDSVKVDIPYEFGLVSPKMIDGHLLAYSYLDQTFHLLDSMGKIQKSIKQQGEGPKEYSEILFFVTIHDGHIIFMDDKKLTYINFLGEWVKSIPYNDPNFSRRGGIPYNDIYFIDKNSFVVPSVHLDDLGFREDYHAVLDTIPIWFHYRYSSVTDEFEIDSHGRLDTSSMLFSQLKFNNYKPRIFLDKGVVSTYFHLFPTIYKYKIGESNFPISKKKVLIQDFKKPIGLDYKSITFENHMEFNRAAEINSTLSYVVSLEDNRLFFIYGQGKNINMYDSDADEAQESLFFGFIEDFEDGNESRIELPKHHGHPSFGRGISYLGENRFLFIYENEVERDFYCGKIFELKPISK</sequence>
<evidence type="ECO:0000313" key="3">
    <source>
        <dbReference type="Proteomes" id="UP000016843"/>
    </source>
</evidence>